<proteinExistence type="predicted"/>
<reference evidence="1 2" key="1">
    <citation type="journal article" date="2017" name="Front. Microbiol.">
        <title>Labilibaculum manganireducens gen. nov., sp. nov. and Labilibaculum filiforme sp. nov., Novel Bacteroidetes Isolated from Subsurface Sediments of the Baltic Sea.</title>
        <authorList>
            <person name="Vandieken V."/>
            <person name="Marshall I.P."/>
            <person name="Niemann H."/>
            <person name="Engelen B."/>
            <person name="Cypionka H."/>
        </authorList>
    </citation>
    <scope>NUCLEOTIDE SEQUENCE [LARGE SCALE GENOMIC DNA]</scope>
    <source>
        <strain evidence="1 2">59.10-2M</strain>
    </source>
</reference>
<dbReference type="RefSeq" id="WP_101310925.1">
    <property type="nucleotide sequence ID" value="NZ_MVDE01000030.1"/>
</dbReference>
<accession>A0A2N3HYZ0</accession>
<comment type="caution">
    <text evidence="1">The sequence shown here is derived from an EMBL/GenBank/DDBJ whole genome shotgun (WGS) entry which is preliminary data.</text>
</comment>
<evidence type="ECO:0000313" key="1">
    <source>
        <dbReference type="EMBL" id="PKQ63288.1"/>
    </source>
</evidence>
<keyword evidence="2" id="KW-1185">Reference proteome</keyword>
<name>A0A2N3HYZ0_9BACT</name>
<organism evidence="1 2">
    <name type="scientific">Labilibaculum manganireducens</name>
    <dbReference type="NCBI Taxonomy" id="1940525"/>
    <lineage>
        <taxon>Bacteria</taxon>
        <taxon>Pseudomonadati</taxon>
        <taxon>Bacteroidota</taxon>
        <taxon>Bacteroidia</taxon>
        <taxon>Marinilabiliales</taxon>
        <taxon>Marinifilaceae</taxon>
        <taxon>Labilibaculum</taxon>
    </lineage>
</organism>
<dbReference type="EMBL" id="MVDE01000030">
    <property type="protein sequence ID" value="PKQ63288.1"/>
    <property type="molecule type" value="Genomic_DNA"/>
</dbReference>
<dbReference type="Proteomes" id="UP000233618">
    <property type="component" value="Unassembled WGS sequence"/>
</dbReference>
<protein>
    <submittedName>
        <fullName evidence="1">Uncharacterized protein</fullName>
    </submittedName>
</protein>
<sequence>MDNKLYNTIEELGRSIRSAQEDARQCTSPDVNPRNVFQSELDYKMQQYVHHMHSYLNIDRVMGFPIQPINYSSETSVSDRGVSIRVAIHHYPPVKPMIIEAPEMILELHATVDLNGRMEYQFSNYLANPTNLKALANHLPEGSCLILLEDGSLSVEALDESTMESSWGFSGSNFSMKGDDLSLGDFSCDWINSTLDYSGKIVGSGNLINGGIKSVAKEYIRQVAVNSKLAGIQNAKLPKFYGTAKGFSRKLGVVGGVIVAGDILYNSEVKASDGINVIMTGIAFTGWGAPIAGVWFIADFSAELLTGVSLSEQIDSSIGKPLLDWDY</sequence>
<evidence type="ECO:0000313" key="2">
    <source>
        <dbReference type="Proteomes" id="UP000233618"/>
    </source>
</evidence>
<dbReference type="AlphaFoldDB" id="A0A2N3HYZ0"/>
<gene>
    <name evidence="1" type="ORF">BZG01_16335</name>
</gene>